<feature type="domain" description="IFT121-like TPR repeats" evidence="11">
    <location>
        <begin position="901"/>
        <end position="996"/>
    </location>
</feature>
<feature type="domain" description="IFT121 second beta-propeller" evidence="9">
    <location>
        <begin position="321"/>
        <end position="429"/>
    </location>
</feature>
<dbReference type="InterPro" id="IPR001680">
    <property type="entry name" value="WD40_rpt"/>
</dbReference>
<dbReference type="Pfam" id="PF23390">
    <property type="entry name" value="Beta-prop_WDR35_2nd"/>
    <property type="match status" value="2"/>
</dbReference>
<keyword evidence="6" id="KW-0969">Cilium</keyword>
<dbReference type="InterPro" id="IPR057979">
    <property type="entry name" value="TPR_IFT121"/>
</dbReference>
<dbReference type="OrthoDB" id="10260567at2759"/>
<evidence type="ECO:0000259" key="9">
    <source>
        <dbReference type="Pfam" id="PF23390"/>
    </source>
</evidence>
<dbReference type="eggNOG" id="KOG2041">
    <property type="taxonomic scope" value="Eukaryota"/>
</dbReference>
<dbReference type="STRING" id="5722.A2E7H1"/>
<evidence type="ECO:0000256" key="2">
    <source>
        <dbReference type="ARBA" id="ARBA00004496"/>
    </source>
</evidence>
<dbReference type="InterPro" id="IPR036322">
    <property type="entry name" value="WD40_repeat_dom_sf"/>
</dbReference>
<dbReference type="InterPro" id="IPR056159">
    <property type="entry name" value="Beta-prop_IFT121_TULP_N"/>
</dbReference>
<dbReference type="EMBL" id="DS113320">
    <property type="protein sequence ID" value="EAY11364.1"/>
    <property type="molecule type" value="Genomic_DNA"/>
</dbReference>
<evidence type="ECO:0000256" key="5">
    <source>
        <dbReference type="ARBA" id="ARBA00022737"/>
    </source>
</evidence>
<evidence type="ECO:0000313" key="12">
    <source>
        <dbReference type="EMBL" id="EAY11364.1"/>
    </source>
</evidence>
<dbReference type="Proteomes" id="UP000001542">
    <property type="component" value="Unassembled WGS sequence"/>
</dbReference>
<organism evidence="12 13">
    <name type="scientific">Trichomonas vaginalis (strain ATCC PRA-98 / G3)</name>
    <dbReference type="NCBI Taxonomy" id="412133"/>
    <lineage>
        <taxon>Eukaryota</taxon>
        <taxon>Metamonada</taxon>
        <taxon>Parabasalia</taxon>
        <taxon>Trichomonadida</taxon>
        <taxon>Trichomonadidae</taxon>
        <taxon>Trichomonas</taxon>
    </lineage>
</organism>
<keyword evidence="7" id="KW-0966">Cell projection</keyword>
<dbReference type="VEuPathDB" id="TrichDB:TVAGG3_0339530"/>
<dbReference type="AlphaFoldDB" id="A2E7H1"/>
<keyword evidence="13" id="KW-1185">Reference proteome</keyword>
<reference evidence="12" key="1">
    <citation type="submission" date="2006-10" db="EMBL/GenBank/DDBJ databases">
        <authorList>
            <person name="Amadeo P."/>
            <person name="Zhao Q."/>
            <person name="Wortman J."/>
            <person name="Fraser-Liggett C."/>
            <person name="Carlton J."/>
        </authorList>
    </citation>
    <scope>NUCLEOTIDE SEQUENCE</scope>
    <source>
        <strain evidence="12">G3</strain>
    </source>
</reference>
<dbReference type="PROSITE" id="PS50082">
    <property type="entry name" value="WD_REPEATS_2"/>
    <property type="match status" value="1"/>
</dbReference>
<evidence type="ECO:0000256" key="4">
    <source>
        <dbReference type="ARBA" id="ARBA00022574"/>
    </source>
</evidence>
<evidence type="ECO:0000313" key="13">
    <source>
        <dbReference type="Proteomes" id="UP000001542"/>
    </source>
</evidence>
<feature type="domain" description="IFT121 second beta-propeller" evidence="9">
    <location>
        <begin position="440"/>
        <end position="583"/>
    </location>
</feature>
<dbReference type="GO" id="GO:0036064">
    <property type="term" value="C:ciliary basal body"/>
    <property type="evidence" value="ECO:0000318"/>
    <property type="project" value="GO_Central"/>
</dbReference>
<dbReference type="Pfam" id="PF25768">
    <property type="entry name" value="TPR_IFT121"/>
    <property type="match status" value="1"/>
</dbReference>
<evidence type="ECO:0000259" key="10">
    <source>
        <dbReference type="Pfam" id="PF24797"/>
    </source>
</evidence>
<protein>
    <recommendedName>
        <fullName evidence="14">Anaphase-promoting complex subunit 4 WD40 domain-containing protein</fullName>
    </recommendedName>
</protein>
<feature type="domain" description="IFT121/TULP4 N-terminal" evidence="10">
    <location>
        <begin position="14"/>
        <end position="310"/>
    </location>
</feature>
<feature type="repeat" description="WD" evidence="8">
    <location>
        <begin position="63"/>
        <end position="94"/>
    </location>
</feature>
<dbReference type="GO" id="GO:0005930">
    <property type="term" value="C:axoneme"/>
    <property type="evidence" value="ECO:0000318"/>
    <property type="project" value="GO_Central"/>
</dbReference>
<dbReference type="Pfam" id="PF24797">
    <property type="entry name" value="Beta-prop_WDR35_TULP_N"/>
    <property type="match status" value="1"/>
</dbReference>
<evidence type="ECO:0000256" key="6">
    <source>
        <dbReference type="ARBA" id="ARBA00023069"/>
    </source>
</evidence>
<gene>
    <name evidence="12" type="ORF">TVAG_379460</name>
</gene>
<keyword evidence="4 8" id="KW-0853">WD repeat</keyword>
<dbReference type="PANTHER" id="PTHR15722:SF8">
    <property type="entry name" value="ANAPHASE-PROMOTING COMPLEX SUBUNIT 4-LIKE WD40 DOMAIN-CONTAINING PROTEIN"/>
    <property type="match status" value="1"/>
</dbReference>
<evidence type="ECO:0008006" key="14">
    <source>
        <dbReference type="Google" id="ProtNLM"/>
    </source>
</evidence>
<evidence type="ECO:0000256" key="1">
    <source>
        <dbReference type="ARBA" id="ARBA00004138"/>
    </source>
</evidence>
<accession>A2E7H1</accession>
<keyword evidence="3" id="KW-0963">Cytoplasm</keyword>
<evidence type="ECO:0000256" key="7">
    <source>
        <dbReference type="ARBA" id="ARBA00023273"/>
    </source>
</evidence>
<dbReference type="SUPFAM" id="SSF50978">
    <property type="entry name" value="WD40 repeat-like"/>
    <property type="match status" value="1"/>
</dbReference>
<sequence>MDIHSYISDEQYTHGNHIVTVVSWNTTNDLIATGQDNGEIVISKLIANEFHHGVISISKIYTIVEHKAPITSLSWNPINNKLVSADHGGKLVVWTEMDSIWVPLLINDLSRVPILTVLNSPNSELVSILYANGKVVCGNINGSQKWNSELDFLPKAMCWSSNSKSVYVADNRNNIYILREYGTKVIKIDISSLGIEKHTDQITNLFWNKRDGGTILVTFRSGVVAIFREKDETSPITVITETRITHAAWSRDGSRFVIAGKNQTTNKIFIQFYTSSGNVIRTMELEGNYISSICFSPDDTKLAVCIDTKLTIIQTVPRVPWVYFMNTLVYAAPSLQTNENKTSNVVFFNSKTAEKHIKQIDKLVAIANSKTKCAILSDSNGEASIIITDEFGIPKYSTFISFTPQHIALTEEKCIISSAYKLCIWNFVNNIAKFLSFDYDITSVGARLNTVFVTLTNCALMSIDLVTNEEIGHFTTPRQIEAIDVSSDSTMISLIDVSGFLYILDLNTGTSQEVFRSETWGNKWAIDSPTLFASLEKQNIYIYKGLQPIERIPTMASICEFHSLSILSVDFVKIFKNSLNPDVSCFNRYDTKPINDIHLLLKSYTPKIAQEITDYIASFDCPFAWYLYADFALSIDDPGLAEKCFGFAFSNDGVVITRWMRTVKDKIARRVYALWFLGHQKEALELISQNNRDDLKQKVLNLESELSNPSIDYSERYRYINGKWKDALKYYQKNDNKSMIVQCLANSDDVVGLQDLMEKSEKNSEILKEIGEKFVCLGSAQQAANAFMKYGSPQMAANAYAHFNMWKEALKIANNYKEVERKLIVSRFAAHLADANKNCRAARTLIHCKIYHEAAALLEREGDLRMRRGIEYLMAKKLFVFSAFNAMKSLKARGEKISIYKVWHKAEAVHYLLLAHRLLNEGKYEDALFPAARILFAYQDVVVRETSAALLALAGYHAGYFQECSLGFGFLEHSEKISQRKRERIEQLAVNLFMKKLQMTRKH</sequence>
<dbReference type="VEuPathDB" id="TrichDB:TVAG_035150"/>
<dbReference type="InterPro" id="IPR056158">
    <property type="entry name" value="Beta-prop_IFT121_2nd"/>
</dbReference>
<dbReference type="PANTHER" id="PTHR15722">
    <property type="entry name" value="IFT140/172-RELATED"/>
    <property type="match status" value="1"/>
</dbReference>
<dbReference type="Gene3D" id="2.130.10.10">
    <property type="entry name" value="YVTN repeat-like/Quinoprotein amine dehydrogenase"/>
    <property type="match status" value="2"/>
</dbReference>
<keyword evidence="5" id="KW-0677">Repeat</keyword>
<reference evidence="12" key="2">
    <citation type="journal article" date="2007" name="Science">
        <title>Draft genome sequence of the sexually transmitted pathogen Trichomonas vaginalis.</title>
        <authorList>
            <person name="Carlton J.M."/>
            <person name="Hirt R.P."/>
            <person name="Silva J.C."/>
            <person name="Delcher A.L."/>
            <person name="Schatz M."/>
            <person name="Zhao Q."/>
            <person name="Wortman J.R."/>
            <person name="Bidwell S.L."/>
            <person name="Alsmark U.C.M."/>
            <person name="Besteiro S."/>
            <person name="Sicheritz-Ponten T."/>
            <person name="Noel C.J."/>
            <person name="Dacks J.B."/>
            <person name="Foster P.G."/>
            <person name="Simillion C."/>
            <person name="Van de Peer Y."/>
            <person name="Miranda-Saavedra D."/>
            <person name="Barton G.J."/>
            <person name="Westrop G.D."/>
            <person name="Mueller S."/>
            <person name="Dessi D."/>
            <person name="Fiori P.L."/>
            <person name="Ren Q."/>
            <person name="Paulsen I."/>
            <person name="Zhang H."/>
            <person name="Bastida-Corcuera F.D."/>
            <person name="Simoes-Barbosa A."/>
            <person name="Brown M.T."/>
            <person name="Hayes R.D."/>
            <person name="Mukherjee M."/>
            <person name="Okumura C.Y."/>
            <person name="Schneider R."/>
            <person name="Smith A.J."/>
            <person name="Vanacova S."/>
            <person name="Villalvazo M."/>
            <person name="Haas B.J."/>
            <person name="Pertea M."/>
            <person name="Feldblyum T.V."/>
            <person name="Utterback T.R."/>
            <person name="Shu C.L."/>
            <person name="Osoegawa K."/>
            <person name="de Jong P.J."/>
            <person name="Hrdy I."/>
            <person name="Horvathova L."/>
            <person name="Zubacova Z."/>
            <person name="Dolezal P."/>
            <person name="Malik S.B."/>
            <person name="Logsdon J.M. Jr."/>
            <person name="Henze K."/>
            <person name="Gupta A."/>
            <person name="Wang C.C."/>
            <person name="Dunne R.L."/>
            <person name="Upcroft J.A."/>
            <person name="Upcroft P."/>
            <person name="White O."/>
            <person name="Salzberg S.L."/>
            <person name="Tang P."/>
            <person name="Chiu C.-H."/>
            <person name="Lee Y.-S."/>
            <person name="Embley T.M."/>
            <person name="Coombs G.H."/>
            <person name="Mottram J.C."/>
            <person name="Tachezy J."/>
            <person name="Fraser-Liggett C.M."/>
            <person name="Johnson P.J."/>
        </authorList>
    </citation>
    <scope>NUCLEOTIDE SEQUENCE [LARGE SCALE GENOMIC DNA]</scope>
    <source>
        <strain evidence="12">G3</strain>
    </source>
</reference>
<comment type="subcellular location">
    <subcellularLocation>
        <location evidence="1">Cell projection</location>
        <location evidence="1">Cilium</location>
    </subcellularLocation>
    <subcellularLocation>
        <location evidence="2">Cytoplasm</location>
    </subcellularLocation>
</comment>
<dbReference type="InParanoid" id="A2E7H1"/>
<proteinExistence type="predicted"/>
<evidence type="ECO:0000256" key="8">
    <source>
        <dbReference type="PROSITE-ProRule" id="PRU00221"/>
    </source>
</evidence>
<dbReference type="GO" id="GO:0042073">
    <property type="term" value="P:intraciliary transport"/>
    <property type="evidence" value="ECO:0000318"/>
    <property type="project" value="GO_Central"/>
</dbReference>
<name>A2E7H1_TRIV3</name>
<dbReference type="Gene3D" id="1.25.40.470">
    <property type="match status" value="1"/>
</dbReference>
<dbReference type="InterPro" id="IPR015943">
    <property type="entry name" value="WD40/YVTN_repeat-like_dom_sf"/>
</dbReference>
<dbReference type="KEGG" id="tva:4769317"/>
<evidence type="ECO:0000256" key="3">
    <source>
        <dbReference type="ARBA" id="ARBA00022490"/>
    </source>
</evidence>
<dbReference type="SUPFAM" id="SSF82171">
    <property type="entry name" value="DPP6 N-terminal domain-like"/>
    <property type="match status" value="1"/>
</dbReference>
<evidence type="ECO:0000259" key="11">
    <source>
        <dbReference type="Pfam" id="PF25768"/>
    </source>
</evidence>
<dbReference type="SMART" id="SM00320">
    <property type="entry name" value="WD40"/>
    <property type="match status" value="5"/>
</dbReference>